<dbReference type="FunFam" id="3.90.1170.10:FF:000005">
    <property type="entry name" value="39S ribosomal protein L16, mitochondrial"/>
    <property type="match status" value="1"/>
</dbReference>
<evidence type="ECO:0000256" key="4">
    <source>
        <dbReference type="ARBA" id="ARBA00022980"/>
    </source>
</evidence>
<dbReference type="InterPro" id="IPR000114">
    <property type="entry name" value="Ribosomal_uL16_bact-type"/>
</dbReference>
<dbReference type="Gene3D" id="3.90.1170.10">
    <property type="entry name" value="Ribosomal protein L10e/L16"/>
    <property type="match status" value="1"/>
</dbReference>
<evidence type="ECO:0000256" key="2">
    <source>
        <dbReference type="ARBA" id="ARBA00008931"/>
    </source>
</evidence>
<dbReference type="SUPFAM" id="SSF47616">
    <property type="entry name" value="GST C-terminal domain-like"/>
    <property type="match status" value="1"/>
</dbReference>
<gene>
    <name evidence="10" type="primary">EOG090X0DE4</name>
</gene>
<dbReference type="AlphaFoldDB" id="A0A4Y7M228"/>
<dbReference type="InterPro" id="IPR036249">
    <property type="entry name" value="Thioredoxin-like_sf"/>
</dbReference>
<evidence type="ECO:0000256" key="5">
    <source>
        <dbReference type="ARBA" id="ARBA00023128"/>
    </source>
</evidence>
<keyword evidence="3" id="KW-0809">Transit peptide</keyword>
<keyword evidence="4" id="KW-0689">Ribosomal protein</keyword>
<feature type="domain" description="GST N-terminal" evidence="9">
    <location>
        <begin position="31"/>
        <end position="123"/>
    </location>
</feature>
<dbReference type="Pfam" id="PF02798">
    <property type="entry name" value="GST_N"/>
    <property type="match status" value="1"/>
</dbReference>
<dbReference type="InterPro" id="IPR036920">
    <property type="entry name" value="Ribosomal_uL16_sf"/>
</dbReference>
<comment type="similarity">
    <text evidence="2">Belongs to the universal ribosomal protein uL16 family.</text>
</comment>
<comment type="subcellular location">
    <subcellularLocation>
        <location evidence="1">Mitochondrion</location>
    </subcellularLocation>
</comment>
<keyword evidence="6" id="KW-0687">Ribonucleoprotein</keyword>
<dbReference type="GO" id="GO:0003735">
    <property type="term" value="F:structural constituent of ribosome"/>
    <property type="evidence" value="ECO:0007669"/>
    <property type="project" value="InterPro"/>
</dbReference>
<evidence type="ECO:0000259" key="9">
    <source>
        <dbReference type="PROSITE" id="PS50404"/>
    </source>
</evidence>
<dbReference type="Pfam" id="PF00252">
    <property type="entry name" value="Ribosomal_L16"/>
    <property type="match status" value="1"/>
</dbReference>
<protein>
    <recommendedName>
        <fullName evidence="7">Large ribosomal subunit protein uL16m</fullName>
    </recommendedName>
    <alternativeName>
        <fullName evidence="8">39S ribosomal protein L16, mitochondrial</fullName>
    </alternativeName>
</protein>
<dbReference type="PANTHER" id="PTHR12220">
    <property type="entry name" value="50S/60S RIBOSOMAL PROTEIN L16"/>
    <property type="match status" value="1"/>
</dbReference>
<reference evidence="10" key="1">
    <citation type="submission" date="2018-08" db="EMBL/GenBank/DDBJ databases">
        <authorList>
            <person name="Cornetti L."/>
        </authorList>
    </citation>
    <scope>NUCLEOTIDE SEQUENCE</scope>
    <source>
        <strain evidence="10">IL-KID-3b-11</strain>
    </source>
</reference>
<evidence type="ECO:0000256" key="6">
    <source>
        <dbReference type="ARBA" id="ARBA00023274"/>
    </source>
</evidence>
<dbReference type="InterPro" id="IPR004045">
    <property type="entry name" value="Glutathione_S-Trfase_N"/>
</dbReference>
<dbReference type="GO" id="GO:0032543">
    <property type="term" value="P:mitochondrial translation"/>
    <property type="evidence" value="ECO:0007669"/>
    <property type="project" value="TreeGrafter"/>
</dbReference>
<dbReference type="GO" id="GO:0019843">
    <property type="term" value="F:rRNA binding"/>
    <property type="evidence" value="ECO:0007669"/>
    <property type="project" value="InterPro"/>
</dbReference>
<dbReference type="PANTHER" id="PTHR12220:SF13">
    <property type="entry name" value="LARGE RIBOSOMAL SUBUNIT PROTEIN UL16M"/>
    <property type="match status" value="1"/>
</dbReference>
<dbReference type="CDD" id="cd01433">
    <property type="entry name" value="Ribosomal_L16_L10e"/>
    <property type="match status" value="1"/>
</dbReference>
<evidence type="ECO:0000256" key="7">
    <source>
        <dbReference type="ARBA" id="ARBA00035302"/>
    </source>
</evidence>
<proteinExistence type="evidence at transcript level"/>
<dbReference type="Gene3D" id="1.20.1050.130">
    <property type="match status" value="1"/>
</dbReference>
<dbReference type="PROSITE" id="PS50404">
    <property type="entry name" value="GST_NTER"/>
    <property type="match status" value="1"/>
</dbReference>
<dbReference type="EMBL" id="LR004196">
    <property type="protein sequence ID" value="SVE73815.1"/>
    <property type="molecule type" value="mRNA"/>
</dbReference>
<dbReference type="SUPFAM" id="SSF52833">
    <property type="entry name" value="Thioredoxin-like"/>
    <property type="match status" value="1"/>
</dbReference>
<evidence type="ECO:0000313" key="10">
    <source>
        <dbReference type="EMBL" id="SVE73815.1"/>
    </source>
</evidence>
<organism evidence="10">
    <name type="scientific">Daphnia atkinsoni</name>
    <dbReference type="NCBI Taxonomy" id="342845"/>
    <lineage>
        <taxon>Eukaryota</taxon>
        <taxon>Metazoa</taxon>
        <taxon>Ecdysozoa</taxon>
        <taxon>Arthropoda</taxon>
        <taxon>Crustacea</taxon>
        <taxon>Branchiopoda</taxon>
        <taxon>Diplostraca</taxon>
        <taxon>Cladocera</taxon>
        <taxon>Anomopoda</taxon>
        <taxon>Daphniidae</taxon>
        <taxon>Daphnia</taxon>
        <taxon>Daphnia atkinsoni group</taxon>
    </lineage>
</organism>
<evidence type="ECO:0000256" key="3">
    <source>
        <dbReference type="ARBA" id="ARBA00022946"/>
    </source>
</evidence>
<dbReference type="GO" id="GO:0005762">
    <property type="term" value="C:mitochondrial large ribosomal subunit"/>
    <property type="evidence" value="ECO:0007669"/>
    <property type="project" value="TreeGrafter"/>
</dbReference>
<dbReference type="InterPro" id="IPR016180">
    <property type="entry name" value="Ribosomal_uL16_dom"/>
</dbReference>
<evidence type="ECO:0000256" key="8">
    <source>
        <dbReference type="ARBA" id="ARBA00035440"/>
    </source>
</evidence>
<dbReference type="InterPro" id="IPR036282">
    <property type="entry name" value="Glutathione-S-Trfase_C_sf"/>
</dbReference>
<keyword evidence="5" id="KW-0496">Mitochondrion</keyword>
<evidence type="ECO:0000256" key="1">
    <source>
        <dbReference type="ARBA" id="ARBA00004173"/>
    </source>
</evidence>
<dbReference type="InterPro" id="IPR047873">
    <property type="entry name" value="Ribosomal_uL16"/>
</dbReference>
<accession>A0A4Y7M228</accession>
<dbReference type="GO" id="GO:0005743">
    <property type="term" value="C:mitochondrial inner membrane"/>
    <property type="evidence" value="ECO:0007669"/>
    <property type="project" value="UniProtKB-ARBA"/>
</dbReference>
<sequence>MLIQIHKERERNESQKPWYKKKWSQFTEWIDSPSIGNPPPLPPNFWDTAIDETNELESNEVAGDAEGENFYGDDWPIVTFLFVFSIFSGTPFGQVPVLEVDGKPLAQSNAIARYLARQHGLAGQNDWEQSQADMYVDFIYDLIGGFLRQVYPRMVVQAAGMKNYTPPIDYSGIQLPERPKLTFLDKVPTYTSNLRPPKMAKRLTLMRGPELIHNEFIHKQYGIVALCGGRLNSGHIEMIRMTINRKMDASKMFAVWRIDPPWQPLTRKGQGKRMGGGKGAIDHYVTPIKAGRVIVEVGGRCEFVQVFGFLNEVAHILPFKAKATSYDLMKAEKIEEKNLQVSNVNPYTVEYVIKNNMGGCHQWISPYDKKWFFKYV</sequence>
<name>A0A4Y7M228_9CRUS</name>
<dbReference type="SUPFAM" id="SSF54686">
    <property type="entry name" value="Ribosomal protein L16p/L10e"/>
    <property type="match status" value="1"/>
</dbReference>